<feature type="region of interest" description="Disordered" evidence="1">
    <location>
        <begin position="236"/>
        <end position="283"/>
    </location>
</feature>
<dbReference type="Proteomes" id="UP001595906">
    <property type="component" value="Unassembled WGS sequence"/>
</dbReference>
<evidence type="ECO:0000259" key="2">
    <source>
        <dbReference type="Pfam" id="PF14289"/>
    </source>
</evidence>
<dbReference type="EMBL" id="JBHSDC010000029">
    <property type="protein sequence ID" value="MFC4233451.1"/>
    <property type="molecule type" value="Genomic_DNA"/>
</dbReference>
<reference evidence="4" key="1">
    <citation type="journal article" date="2019" name="Int. J. Syst. Evol. Microbiol.">
        <title>The Global Catalogue of Microorganisms (GCM) 10K type strain sequencing project: providing services to taxonomists for standard genome sequencing and annotation.</title>
        <authorList>
            <consortium name="The Broad Institute Genomics Platform"/>
            <consortium name="The Broad Institute Genome Sequencing Center for Infectious Disease"/>
            <person name="Wu L."/>
            <person name="Ma J."/>
        </authorList>
    </citation>
    <scope>NUCLEOTIDE SEQUENCE [LARGE SCALE GENOMIC DNA]</scope>
    <source>
        <strain evidence="4">CECT 8010</strain>
    </source>
</reference>
<accession>A0ABV8Q1E2</accession>
<feature type="domain" description="DUF4369" evidence="2">
    <location>
        <begin position="24"/>
        <end position="115"/>
    </location>
</feature>
<evidence type="ECO:0000313" key="3">
    <source>
        <dbReference type="EMBL" id="MFC4233451.1"/>
    </source>
</evidence>
<sequence length="283" mass="31419">MRKLLIIIGLISVVASCNNKRKLFEVSGKITNSTARKVYLQYLVWGAEKPIVVDSISLQKDGSFVLSTAYGNEESIYELVFDTTASVLLINDNPKLFVNIDKQNFKQYSINGSKASIALHDFLNEYSNAYPKLLATSQRLDTIASEKGITDSIKTVVKLEKAQQLEKVNTTITNAFKNTNSPALQYYLVAKAFATMPLSQIQELATIANTQHTSHSGLAFIKSIINKQVEKEKAARQAIEKEKQDTIAARKRDSAQQKVKIDSTIGKRNPSNSHSKDSSVKDN</sequence>
<dbReference type="RefSeq" id="WP_379015729.1">
    <property type="nucleotide sequence ID" value="NZ_JBHSDC010000029.1"/>
</dbReference>
<dbReference type="Pfam" id="PF14289">
    <property type="entry name" value="DUF4369"/>
    <property type="match status" value="1"/>
</dbReference>
<organism evidence="3 4">
    <name type="scientific">Parasediminibacterium paludis</name>
    <dbReference type="NCBI Taxonomy" id="908966"/>
    <lineage>
        <taxon>Bacteria</taxon>
        <taxon>Pseudomonadati</taxon>
        <taxon>Bacteroidota</taxon>
        <taxon>Chitinophagia</taxon>
        <taxon>Chitinophagales</taxon>
        <taxon>Chitinophagaceae</taxon>
        <taxon>Parasediminibacterium</taxon>
    </lineage>
</organism>
<dbReference type="PROSITE" id="PS51257">
    <property type="entry name" value="PROKAR_LIPOPROTEIN"/>
    <property type="match status" value="1"/>
</dbReference>
<gene>
    <name evidence="3" type="ORF">ACFOW1_16235</name>
</gene>
<name>A0ABV8Q1E2_9BACT</name>
<keyword evidence="4" id="KW-1185">Reference proteome</keyword>
<protein>
    <submittedName>
        <fullName evidence="3">DUF4369 domain-containing protein</fullName>
    </submittedName>
</protein>
<evidence type="ECO:0000313" key="4">
    <source>
        <dbReference type="Proteomes" id="UP001595906"/>
    </source>
</evidence>
<evidence type="ECO:0000256" key="1">
    <source>
        <dbReference type="SAM" id="MobiDB-lite"/>
    </source>
</evidence>
<feature type="compositionally biased region" description="Basic and acidic residues" evidence="1">
    <location>
        <begin position="236"/>
        <end position="261"/>
    </location>
</feature>
<comment type="caution">
    <text evidence="3">The sequence shown here is derived from an EMBL/GenBank/DDBJ whole genome shotgun (WGS) entry which is preliminary data.</text>
</comment>
<proteinExistence type="predicted"/>
<dbReference type="InterPro" id="IPR025380">
    <property type="entry name" value="DUF4369"/>
</dbReference>
<feature type="compositionally biased region" description="Basic and acidic residues" evidence="1">
    <location>
        <begin position="274"/>
        <end position="283"/>
    </location>
</feature>